<feature type="compositionally biased region" description="Pro residues" evidence="1">
    <location>
        <begin position="262"/>
        <end position="271"/>
    </location>
</feature>
<feature type="compositionally biased region" description="Low complexity" evidence="1">
    <location>
        <begin position="596"/>
        <end position="612"/>
    </location>
</feature>
<feature type="region of interest" description="Disordered" evidence="1">
    <location>
        <begin position="178"/>
        <end position="204"/>
    </location>
</feature>
<dbReference type="GO" id="GO:0006270">
    <property type="term" value="P:DNA replication initiation"/>
    <property type="evidence" value="ECO:0007669"/>
    <property type="project" value="TreeGrafter"/>
</dbReference>
<sequence length="816" mass="85105">MGVPLNVPSPRRQRVTASQSAEPVDSPSARFDGTAGPSKDVSQRTRRGAKQTITPTSTGLQTTSHITMKMAIDTQMPAVSEDSKLAAIPGTPSSNGPRVHAAARMDITPGSVAGSPCSSSAKRRAAAKTAAAAQHQLLLPAQPAGSSLTADSLPCTLILNPGGDSGCVVQSSNLHHYHNEQQPPLTPRSRHRNQQQQPRKAEQAMALSYQAPHLDAHTAIDFLTSRCVGALERVQLQAHGGTTATKPGSPKPASFKHGSPKPASPKPPSPKSSPGGRPATAARLPKSPVLSVGMPLRPALALCVSEMEDMLHAVVRDATSTSLLVMGQPGVGKTLHHAALYHAALASDAPVQTCRMSSTSAPASVPWLPVDARVHGGAWLQAVERAVATVCAHHNRPGERTLGVVRLNGGLHCEERSAFQEIARQLCGEFNQLFSSKASYDENLAFLRAMLASLHTHMKSVVFLLDGFEAFARARGKQQLLYNLFDVLQHSKVQAAVIGITCAQDVMEGMEKRVKSRFSHRKIVITCPSHFEVPVIQQGSQPGPVNSTAAALPAPRPVAGGPGASSTTSAVSFQDTPLGLLCDALSLPDPLQLQGVQLQGQQSQHAGQAPAGKQKLAAGQPLLGADSLSPAFAREHNQAVANALRAPAVKDALRQLFYGPLTPADLVPVIQQGSQPGPVNSPAAALPAPRPVAGGPVASSTTSAVTFQDTPLGLLCDALSLPDPLQLQGVQLQGQQSQHAGQAPAGKQKLAAGQPLLGADSLSPAFAREHNQAVANALRAPAVKDALRQLFYGPLTPADLVGIAHGALTAWDADLA</sequence>
<keyword evidence="3" id="KW-1185">Reference proteome</keyword>
<dbReference type="Proteomes" id="UP000485058">
    <property type="component" value="Unassembled WGS sequence"/>
</dbReference>
<proteinExistence type="predicted"/>
<accession>A0A699Y725</accession>
<reference evidence="2 3" key="1">
    <citation type="submission" date="2020-02" db="EMBL/GenBank/DDBJ databases">
        <title>Draft genome sequence of Haematococcus lacustris strain NIES-144.</title>
        <authorList>
            <person name="Morimoto D."/>
            <person name="Nakagawa S."/>
            <person name="Yoshida T."/>
            <person name="Sawayama S."/>
        </authorList>
    </citation>
    <scope>NUCLEOTIDE SEQUENCE [LARGE SCALE GENOMIC DNA]</scope>
    <source>
        <strain evidence="2 3">NIES-144</strain>
    </source>
</reference>
<name>A0A699Y725_HAELA</name>
<feature type="region of interest" description="Disordered" evidence="1">
    <location>
        <begin position="239"/>
        <end position="286"/>
    </location>
</feature>
<feature type="region of interest" description="Disordered" evidence="1">
    <location>
        <begin position="730"/>
        <end position="749"/>
    </location>
</feature>
<dbReference type="EMBL" id="BLLF01000017">
    <property type="protein sequence ID" value="GFH05977.1"/>
    <property type="molecule type" value="Genomic_DNA"/>
</dbReference>
<feature type="region of interest" description="Disordered" evidence="1">
    <location>
        <begin position="1"/>
        <end position="61"/>
    </location>
</feature>
<dbReference type="GO" id="GO:0005664">
    <property type="term" value="C:nuclear origin of replication recognition complex"/>
    <property type="evidence" value="ECO:0007669"/>
    <property type="project" value="TreeGrafter"/>
</dbReference>
<dbReference type="GO" id="GO:0003688">
    <property type="term" value="F:DNA replication origin binding"/>
    <property type="evidence" value="ECO:0007669"/>
    <property type="project" value="TreeGrafter"/>
</dbReference>
<feature type="region of interest" description="Disordered" evidence="1">
    <location>
        <begin position="537"/>
        <end position="570"/>
    </location>
</feature>
<feature type="non-terminal residue" evidence="2">
    <location>
        <position position="1"/>
    </location>
</feature>
<dbReference type="PANTHER" id="PTHR12087:SF0">
    <property type="entry name" value="ORIGIN RECOGNITION COMPLEX SUBUNIT 4"/>
    <property type="match status" value="1"/>
</dbReference>
<evidence type="ECO:0000256" key="1">
    <source>
        <dbReference type="SAM" id="MobiDB-lite"/>
    </source>
</evidence>
<feature type="non-terminal residue" evidence="2">
    <location>
        <position position="816"/>
    </location>
</feature>
<comment type="caution">
    <text evidence="2">The sequence shown here is derived from an EMBL/GenBank/DDBJ whole genome shotgun (WGS) entry which is preliminary data.</text>
</comment>
<feature type="compositionally biased region" description="Low complexity" evidence="1">
    <location>
        <begin position="549"/>
        <end position="559"/>
    </location>
</feature>
<dbReference type="Gene3D" id="3.40.50.300">
    <property type="entry name" value="P-loop containing nucleotide triphosphate hydrolases"/>
    <property type="match status" value="1"/>
</dbReference>
<gene>
    <name evidence="2" type="ORF">HaLaN_00531</name>
</gene>
<dbReference type="AlphaFoldDB" id="A0A699Y725"/>
<feature type="compositionally biased region" description="Low complexity" evidence="1">
    <location>
        <begin position="730"/>
        <end position="746"/>
    </location>
</feature>
<feature type="compositionally biased region" description="Polar residues" evidence="1">
    <location>
        <begin position="51"/>
        <end position="61"/>
    </location>
</feature>
<dbReference type="InterPro" id="IPR027417">
    <property type="entry name" value="P-loop_NTPase"/>
</dbReference>
<protein>
    <submittedName>
        <fullName evidence="2">Uncharacterized protein</fullName>
    </submittedName>
</protein>
<evidence type="ECO:0000313" key="2">
    <source>
        <dbReference type="EMBL" id="GFH05977.1"/>
    </source>
</evidence>
<feature type="region of interest" description="Disordered" evidence="1">
    <location>
        <begin position="596"/>
        <end position="615"/>
    </location>
</feature>
<evidence type="ECO:0000313" key="3">
    <source>
        <dbReference type="Proteomes" id="UP000485058"/>
    </source>
</evidence>
<dbReference type="SUPFAM" id="SSF52540">
    <property type="entry name" value="P-loop containing nucleoside triphosphate hydrolases"/>
    <property type="match status" value="1"/>
</dbReference>
<organism evidence="2 3">
    <name type="scientific">Haematococcus lacustris</name>
    <name type="common">Green alga</name>
    <name type="synonym">Haematococcus pluvialis</name>
    <dbReference type="NCBI Taxonomy" id="44745"/>
    <lineage>
        <taxon>Eukaryota</taxon>
        <taxon>Viridiplantae</taxon>
        <taxon>Chlorophyta</taxon>
        <taxon>core chlorophytes</taxon>
        <taxon>Chlorophyceae</taxon>
        <taxon>CS clade</taxon>
        <taxon>Chlamydomonadales</taxon>
        <taxon>Haematococcaceae</taxon>
        <taxon>Haematococcus</taxon>
    </lineage>
</organism>
<feature type="compositionally biased region" description="Polar residues" evidence="1">
    <location>
        <begin position="537"/>
        <end position="548"/>
    </location>
</feature>
<dbReference type="PANTHER" id="PTHR12087">
    <property type="entry name" value="ORIGIN RECOGNITION COMPLEX SUBUNIT 4"/>
    <property type="match status" value="1"/>
</dbReference>
<dbReference type="InterPro" id="IPR016527">
    <property type="entry name" value="ORC4"/>
</dbReference>